<dbReference type="EMBL" id="QGLE01000002">
    <property type="protein sequence ID" value="PWR24933.1"/>
    <property type="molecule type" value="Genomic_DNA"/>
</dbReference>
<dbReference type="InterPro" id="IPR001789">
    <property type="entry name" value="Sig_transdc_resp-reg_receiver"/>
</dbReference>
<feature type="domain" description="Response regulatory" evidence="3">
    <location>
        <begin position="40"/>
        <end position="153"/>
    </location>
</feature>
<organism evidence="4 5">
    <name type="scientific">Zavarzinia aquatilis</name>
    <dbReference type="NCBI Taxonomy" id="2211142"/>
    <lineage>
        <taxon>Bacteria</taxon>
        <taxon>Pseudomonadati</taxon>
        <taxon>Pseudomonadota</taxon>
        <taxon>Alphaproteobacteria</taxon>
        <taxon>Rhodospirillales</taxon>
        <taxon>Zavarziniaceae</taxon>
        <taxon>Zavarzinia</taxon>
    </lineage>
</organism>
<keyword evidence="1 2" id="KW-0597">Phosphoprotein</keyword>
<sequence>MPSHCSGSMAGQPRSVVMTAMDIAVHTSQGTPMPQNSGPRIVVIEDDAALLDALAFALDTEGYDTRCYMSDKKLLADGEFDRVRCFVIDFMLAPIDGLELLAELRRRGATAPAILITTEPDARCRRRARLMGAAIVEKPLMTDALSQKIRSLI</sequence>
<reference evidence="4 5" key="1">
    <citation type="submission" date="2018-05" db="EMBL/GenBank/DDBJ databases">
        <title>Zavarzinia sp. HR-AS.</title>
        <authorList>
            <person name="Lee Y."/>
            <person name="Jeon C.O."/>
        </authorList>
    </citation>
    <scope>NUCLEOTIDE SEQUENCE [LARGE SCALE GENOMIC DNA]</scope>
    <source>
        <strain evidence="4 5">HR-AS</strain>
    </source>
</reference>
<dbReference type="PANTHER" id="PTHR44591:SF25">
    <property type="entry name" value="CHEMOTAXIS TWO-COMPONENT RESPONSE REGULATOR"/>
    <property type="match status" value="1"/>
</dbReference>
<dbReference type="SUPFAM" id="SSF52172">
    <property type="entry name" value="CheY-like"/>
    <property type="match status" value="1"/>
</dbReference>
<feature type="modified residue" description="4-aspartylphosphate" evidence="2">
    <location>
        <position position="89"/>
    </location>
</feature>
<dbReference type="SMART" id="SM00448">
    <property type="entry name" value="REC"/>
    <property type="match status" value="1"/>
</dbReference>
<dbReference type="OrthoDB" id="7188454at2"/>
<evidence type="ECO:0000313" key="4">
    <source>
        <dbReference type="EMBL" id="PWR24933.1"/>
    </source>
</evidence>
<name>A0A317EHN0_9PROT</name>
<evidence type="ECO:0000313" key="5">
    <source>
        <dbReference type="Proteomes" id="UP000245461"/>
    </source>
</evidence>
<dbReference type="Proteomes" id="UP000245461">
    <property type="component" value="Unassembled WGS sequence"/>
</dbReference>
<dbReference type="InterPro" id="IPR050595">
    <property type="entry name" value="Bact_response_regulator"/>
</dbReference>
<protein>
    <submittedName>
        <fullName evidence="4">Chemotaxis protein CheY</fullName>
    </submittedName>
</protein>
<dbReference type="Gene3D" id="3.40.50.2300">
    <property type="match status" value="1"/>
</dbReference>
<accession>A0A317EHN0</accession>
<dbReference type="PANTHER" id="PTHR44591">
    <property type="entry name" value="STRESS RESPONSE REGULATOR PROTEIN 1"/>
    <property type="match status" value="1"/>
</dbReference>
<dbReference type="AlphaFoldDB" id="A0A317EHN0"/>
<keyword evidence="5" id="KW-1185">Reference proteome</keyword>
<comment type="caution">
    <text evidence="4">The sequence shown here is derived from an EMBL/GenBank/DDBJ whole genome shotgun (WGS) entry which is preliminary data.</text>
</comment>
<dbReference type="CDD" id="cd00156">
    <property type="entry name" value="REC"/>
    <property type="match status" value="1"/>
</dbReference>
<evidence type="ECO:0000256" key="1">
    <source>
        <dbReference type="ARBA" id="ARBA00022553"/>
    </source>
</evidence>
<evidence type="ECO:0000259" key="3">
    <source>
        <dbReference type="PROSITE" id="PS50110"/>
    </source>
</evidence>
<dbReference type="InterPro" id="IPR011006">
    <property type="entry name" value="CheY-like_superfamily"/>
</dbReference>
<dbReference type="PROSITE" id="PS50110">
    <property type="entry name" value="RESPONSE_REGULATORY"/>
    <property type="match status" value="1"/>
</dbReference>
<dbReference type="GO" id="GO:0000160">
    <property type="term" value="P:phosphorelay signal transduction system"/>
    <property type="evidence" value="ECO:0007669"/>
    <property type="project" value="InterPro"/>
</dbReference>
<proteinExistence type="predicted"/>
<dbReference type="Pfam" id="PF00072">
    <property type="entry name" value="Response_reg"/>
    <property type="match status" value="1"/>
</dbReference>
<evidence type="ECO:0000256" key="2">
    <source>
        <dbReference type="PROSITE-ProRule" id="PRU00169"/>
    </source>
</evidence>
<gene>
    <name evidence="4" type="ORF">DKG74_03965</name>
</gene>